<reference evidence="2" key="2">
    <citation type="submission" date="2018-03" db="EMBL/GenBank/DDBJ databases">
        <title>The Triticum urartu genome reveals the dynamic nature of wheat genome evolution.</title>
        <authorList>
            <person name="Ling H."/>
            <person name="Ma B."/>
            <person name="Shi X."/>
            <person name="Liu H."/>
            <person name="Dong L."/>
            <person name="Sun H."/>
            <person name="Cao Y."/>
            <person name="Gao Q."/>
            <person name="Zheng S."/>
            <person name="Li Y."/>
            <person name="Yu Y."/>
            <person name="Du H."/>
            <person name="Qi M."/>
            <person name="Li Y."/>
            <person name="Yu H."/>
            <person name="Cui Y."/>
            <person name="Wang N."/>
            <person name="Chen C."/>
            <person name="Wu H."/>
            <person name="Zhao Y."/>
            <person name="Zhang J."/>
            <person name="Li Y."/>
            <person name="Zhou W."/>
            <person name="Zhang B."/>
            <person name="Hu W."/>
            <person name="Eijk M."/>
            <person name="Tang J."/>
            <person name="Witsenboer H."/>
            <person name="Zhao S."/>
            <person name="Li Z."/>
            <person name="Zhang A."/>
            <person name="Wang D."/>
            <person name="Liang C."/>
        </authorList>
    </citation>
    <scope>NUCLEOTIDE SEQUENCE [LARGE SCALE GENOMIC DNA]</scope>
    <source>
        <strain evidence="2">cv. G1812</strain>
    </source>
</reference>
<evidence type="ECO:0000313" key="3">
    <source>
        <dbReference type="Proteomes" id="UP000015106"/>
    </source>
</evidence>
<keyword evidence="3" id="KW-1185">Reference proteome</keyword>
<accession>A0A8R7PLR3</accession>
<proteinExistence type="predicted"/>
<keyword evidence="1" id="KW-1133">Transmembrane helix</keyword>
<dbReference type="AlphaFoldDB" id="A0A8R7PLR3"/>
<feature type="transmembrane region" description="Helical" evidence="1">
    <location>
        <begin position="50"/>
        <end position="81"/>
    </location>
</feature>
<keyword evidence="1" id="KW-0812">Transmembrane</keyword>
<reference evidence="2" key="3">
    <citation type="submission" date="2022-06" db="UniProtKB">
        <authorList>
            <consortium name="EnsemblPlants"/>
        </authorList>
    </citation>
    <scope>IDENTIFICATION</scope>
</reference>
<keyword evidence="1" id="KW-0472">Membrane</keyword>
<dbReference type="Proteomes" id="UP000015106">
    <property type="component" value="Chromosome 3"/>
</dbReference>
<organism evidence="2 3">
    <name type="scientific">Triticum urartu</name>
    <name type="common">Red wild einkorn</name>
    <name type="synonym">Crithodium urartu</name>
    <dbReference type="NCBI Taxonomy" id="4572"/>
    <lineage>
        <taxon>Eukaryota</taxon>
        <taxon>Viridiplantae</taxon>
        <taxon>Streptophyta</taxon>
        <taxon>Embryophyta</taxon>
        <taxon>Tracheophyta</taxon>
        <taxon>Spermatophyta</taxon>
        <taxon>Magnoliopsida</taxon>
        <taxon>Liliopsida</taxon>
        <taxon>Poales</taxon>
        <taxon>Poaceae</taxon>
        <taxon>BOP clade</taxon>
        <taxon>Pooideae</taxon>
        <taxon>Triticodae</taxon>
        <taxon>Triticeae</taxon>
        <taxon>Triticinae</taxon>
        <taxon>Triticum</taxon>
    </lineage>
</organism>
<sequence length="155" mass="17255">MLCFFLGVVAISAPLVFLLLLLLVAPQIGIDEISFFFLHLDQLLCGMLPLLIVLLRLLLLLLCLLLDDGDVFLLLLLLLLLPGNQTDPYFGHHRRRLLLLELDQRDILLLLDDTPLFLAPPLPLTGGSGTRAVNKILLHIHLHLDLVLVVVLGPE</sequence>
<reference evidence="3" key="1">
    <citation type="journal article" date="2013" name="Nature">
        <title>Draft genome of the wheat A-genome progenitor Triticum urartu.</title>
        <authorList>
            <person name="Ling H.Q."/>
            <person name="Zhao S."/>
            <person name="Liu D."/>
            <person name="Wang J."/>
            <person name="Sun H."/>
            <person name="Zhang C."/>
            <person name="Fan H."/>
            <person name="Li D."/>
            <person name="Dong L."/>
            <person name="Tao Y."/>
            <person name="Gao C."/>
            <person name="Wu H."/>
            <person name="Li Y."/>
            <person name="Cui Y."/>
            <person name="Guo X."/>
            <person name="Zheng S."/>
            <person name="Wang B."/>
            <person name="Yu K."/>
            <person name="Liang Q."/>
            <person name="Yang W."/>
            <person name="Lou X."/>
            <person name="Chen J."/>
            <person name="Feng M."/>
            <person name="Jian J."/>
            <person name="Zhang X."/>
            <person name="Luo G."/>
            <person name="Jiang Y."/>
            <person name="Liu J."/>
            <person name="Wang Z."/>
            <person name="Sha Y."/>
            <person name="Zhang B."/>
            <person name="Wu H."/>
            <person name="Tang D."/>
            <person name="Shen Q."/>
            <person name="Xue P."/>
            <person name="Zou S."/>
            <person name="Wang X."/>
            <person name="Liu X."/>
            <person name="Wang F."/>
            <person name="Yang Y."/>
            <person name="An X."/>
            <person name="Dong Z."/>
            <person name="Zhang K."/>
            <person name="Zhang X."/>
            <person name="Luo M.C."/>
            <person name="Dvorak J."/>
            <person name="Tong Y."/>
            <person name="Wang J."/>
            <person name="Yang H."/>
            <person name="Li Z."/>
            <person name="Wang D."/>
            <person name="Zhang A."/>
            <person name="Wang J."/>
        </authorList>
    </citation>
    <scope>NUCLEOTIDE SEQUENCE</scope>
    <source>
        <strain evidence="3">cv. G1812</strain>
    </source>
</reference>
<evidence type="ECO:0000256" key="1">
    <source>
        <dbReference type="SAM" id="Phobius"/>
    </source>
</evidence>
<name>A0A8R7PLR3_TRIUA</name>
<dbReference type="EnsemblPlants" id="TuG1812G0300000038.01.T01">
    <property type="protein sequence ID" value="TuG1812G0300000038.01.T01.cds378064"/>
    <property type="gene ID" value="TuG1812G0300000038.01"/>
</dbReference>
<gene>
    <name evidence="2" type="primary">LOC125542237</name>
</gene>
<protein>
    <submittedName>
        <fullName evidence="2">Uncharacterized protein</fullName>
    </submittedName>
</protein>
<dbReference type="Gramene" id="TuG1812G0300000038.01.T01">
    <property type="protein sequence ID" value="TuG1812G0300000038.01.T01.cds378064"/>
    <property type="gene ID" value="TuG1812G0300000038.01"/>
</dbReference>
<evidence type="ECO:0000313" key="2">
    <source>
        <dbReference type="EnsemblPlants" id="TuG1812G0300000038.01.T01.cds378064"/>
    </source>
</evidence>